<accession>A0ABS4V813</accession>
<gene>
    <name evidence="2" type="ORF">JOF59_002448</name>
</gene>
<dbReference type="SUPFAM" id="SSF48452">
    <property type="entry name" value="TPR-like"/>
    <property type="match status" value="1"/>
</dbReference>
<sequence length="159" mass="17600">MVMEAEAPSAWSYAGRAQLHLRLGRFEDAVADCARAVEDDPDDGWYAGLHALSTLLTGDEREAGARFRHAIRLLLEAETGGRTGEALVLGCLLFVHCALREREEAAARCDALLGRVPDGHVIREVLEDLTLLRDVLPSVAAVTDPFVQRLREEQERRAR</sequence>
<organism evidence="2 3">
    <name type="scientific">Streptomyces clavifer</name>
    <dbReference type="NCBI Taxonomy" id="68188"/>
    <lineage>
        <taxon>Bacteria</taxon>
        <taxon>Bacillati</taxon>
        <taxon>Actinomycetota</taxon>
        <taxon>Actinomycetes</taxon>
        <taxon>Kitasatosporales</taxon>
        <taxon>Streptomycetaceae</taxon>
        <taxon>Streptomyces</taxon>
    </lineage>
</organism>
<reference evidence="2 3" key="1">
    <citation type="submission" date="2021-03" db="EMBL/GenBank/DDBJ databases">
        <title>Sequencing the genomes of 1000 actinobacteria strains.</title>
        <authorList>
            <person name="Klenk H.-P."/>
        </authorList>
    </citation>
    <scope>NUCLEOTIDE SEQUENCE [LARGE SCALE GENOMIC DNA]</scope>
    <source>
        <strain evidence="2 3">DSM 40843</strain>
    </source>
</reference>
<dbReference type="Gene3D" id="1.25.40.10">
    <property type="entry name" value="Tetratricopeptide repeat domain"/>
    <property type="match status" value="1"/>
</dbReference>
<dbReference type="InterPro" id="IPR019734">
    <property type="entry name" value="TPR_rpt"/>
</dbReference>
<evidence type="ECO:0000256" key="1">
    <source>
        <dbReference type="PROSITE-ProRule" id="PRU00339"/>
    </source>
</evidence>
<dbReference type="EMBL" id="JAGINS010000001">
    <property type="protein sequence ID" value="MBP2360048.1"/>
    <property type="molecule type" value="Genomic_DNA"/>
</dbReference>
<evidence type="ECO:0000313" key="3">
    <source>
        <dbReference type="Proteomes" id="UP001519311"/>
    </source>
</evidence>
<dbReference type="SMART" id="SM00028">
    <property type="entry name" value="TPR"/>
    <property type="match status" value="1"/>
</dbReference>
<keyword evidence="3" id="KW-1185">Reference proteome</keyword>
<name>A0ABS4V813_9ACTN</name>
<dbReference type="PROSITE" id="PS50005">
    <property type="entry name" value="TPR"/>
    <property type="match status" value="1"/>
</dbReference>
<dbReference type="Proteomes" id="UP001519311">
    <property type="component" value="Unassembled WGS sequence"/>
</dbReference>
<protein>
    <submittedName>
        <fullName evidence="2">Tetratricopeptide (TPR) repeat protein</fullName>
    </submittedName>
</protein>
<proteinExistence type="predicted"/>
<dbReference type="InterPro" id="IPR011990">
    <property type="entry name" value="TPR-like_helical_dom_sf"/>
</dbReference>
<feature type="repeat" description="TPR" evidence="1">
    <location>
        <begin position="10"/>
        <end position="43"/>
    </location>
</feature>
<comment type="caution">
    <text evidence="2">The sequence shown here is derived from an EMBL/GenBank/DDBJ whole genome shotgun (WGS) entry which is preliminary data.</text>
</comment>
<keyword evidence="1" id="KW-0802">TPR repeat</keyword>
<evidence type="ECO:0000313" key="2">
    <source>
        <dbReference type="EMBL" id="MBP2360048.1"/>
    </source>
</evidence>